<gene>
    <name evidence="3" type="ORF">BJY18_001302</name>
</gene>
<feature type="signal peptide" evidence="2">
    <location>
        <begin position="1"/>
        <end position="25"/>
    </location>
</feature>
<evidence type="ECO:0008006" key="5">
    <source>
        <dbReference type="Google" id="ProtNLM"/>
    </source>
</evidence>
<protein>
    <recommendedName>
        <fullName evidence="5">Lipoprotein</fullName>
    </recommendedName>
</protein>
<name>A0A840IR12_9PSEU</name>
<dbReference type="PROSITE" id="PS51257">
    <property type="entry name" value="PROKAR_LIPOPROTEIN"/>
    <property type="match status" value="1"/>
</dbReference>
<feature type="chain" id="PRO_5032473862" description="Lipoprotein" evidence="2">
    <location>
        <begin position="26"/>
        <end position="314"/>
    </location>
</feature>
<keyword evidence="2" id="KW-0732">Signal</keyword>
<evidence type="ECO:0000313" key="4">
    <source>
        <dbReference type="Proteomes" id="UP000581769"/>
    </source>
</evidence>
<dbReference type="Proteomes" id="UP000581769">
    <property type="component" value="Unassembled WGS sequence"/>
</dbReference>
<dbReference type="RefSeq" id="WP_184778548.1">
    <property type="nucleotide sequence ID" value="NZ_JACHMG010000001.1"/>
</dbReference>
<comment type="caution">
    <text evidence="3">The sequence shown here is derived from an EMBL/GenBank/DDBJ whole genome shotgun (WGS) entry which is preliminary data.</text>
</comment>
<feature type="region of interest" description="Disordered" evidence="1">
    <location>
        <begin position="35"/>
        <end position="59"/>
    </location>
</feature>
<keyword evidence="4" id="KW-1185">Reference proteome</keyword>
<sequence length="314" mass="33223">MKRNAFDRRLLLTTALAAVATGACGAPRQVPWAALSTPAPSTPVSPSPPAPTTTTPAPGPVETHLLVGFCGTPGSPQLGRMTGDLAAASRALRDRIATFPADRPITPVVELIATTAQRSPGADGSYRSRCADETVQEYLDAARAVQGLLLLDIQPGHADFLPEVQAYEKWLREPDVGVALDPEWAVAPGVVPGEEFGHTTGAVLDRVAGYLGDLAGAHRLPEKVMVYHQVAASVVGDEELLRPHPGVSVVKVVDGIGSAAAKTSTWRTLTRTIPDQVYPGFKLFFDEDTRHGAALMTPEQVLALTPTPAYVVYE</sequence>
<accession>A0A840IR12</accession>
<dbReference type="PROSITE" id="PS51318">
    <property type="entry name" value="TAT"/>
    <property type="match status" value="1"/>
</dbReference>
<reference evidence="3 4" key="1">
    <citation type="submission" date="2020-08" db="EMBL/GenBank/DDBJ databases">
        <title>Sequencing the genomes of 1000 actinobacteria strains.</title>
        <authorList>
            <person name="Klenk H.-P."/>
        </authorList>
    </citation>
    <scope>NUCLEOTIDE SEQUENCE [LARGE SCALE GENOMIC DNA]</scope>
    <source>
        <strain evidence="3 4">DSM 45859</strain>
    </source>
</reference>
<dbReference type="AlphaFoldDB" id="A0A840IR12"/>
<evidence type="ECO:0000256" key="2">
    <source>
        <dbReference type="SAM" id="SignalP"/>
    </source>
</evidence>
<evidence type="ECO:0000313" key="3">
    <source>
        <dbReference type="EMBL" id="MBB4683817.1"/>
    </source>
</evidence>
<proteinExistence type="predicted"/>
<dbReference type="EMBL" id="JACHMG010000001">
    <property type="protein sequence ID" value="MBB4683817.1"/>
    <property type="molecule type" value="Genomic_DNA"/>
</dbReference>
<evidence type="ECO:0000256" key="1">
    <source>
        <dbReference type="SAM" id="MobiDB-lite"/>
    </source>
</evidence>
<dbReference type="InterPro" id="IPR006311">
    <property type="entry name" value="TAT_signal"/>
</dbReference>
<organism evidence="3 4">
    <name type="scientific">Amycolatopsis jiangsuensis</name>
    <dbReference type="NCBI Taxonomy" id="1181879"/>
    <lineage>
        <taxon>Bacteria</taxon>
        <taxon>Bacillati</taxon>
        <taxon>Actinomycetota</taxon>
        <taxon>Actinomycetes</taxon>
        <taxon>Pseudonocardiales</taxon>
        <taxon>Pseudonocardiaceae</taxon>
        <taxon>Amycolatopsis</taxon>
    </lineage>
</organism>
<feature type="compositionally biased region" description="Pro residues" evidence="1">
    <location>
        <begin position="40"/>
        <end position="51"/>
    </location>
</feature>